<name>A0A4C1W351_EUMVA</name>
<evidence type="ECO:0000313" key="2">
    <source>
        <dbReference type="Proteomes" id="UP000299102"/>
    </source>
</evidence>
<accession>A0A4C1W351</accession>
<organism evidence="1 2">
    <name type="scientific">Eumeta variegata</name>
    <name type="common">Bagworm moth</name>
    <name type="synonym">Eumeta japonica</name>
    <dbReference type="NCBI Taxonomy" id="151549"/>
    <lineage>
        <taxon>Eukaryota</taxon>
        <taxon>Metazoa</taxon>
        <taxon>Ecdysozoa</taxon>
        <taxon>Arthropoda</taxon>
        <taxon>Hexapoda</taxon>
        <taxon>Insecta</taxon>
        <taxon>Pterygota</taxon>
        <taxon>Neoptera</taxon>
        <taxon>Endopterygota</taxon>
        <taxon>Lepidoptera</taxon>
        <taxon>Glossata</taxon>
        <taxon>Ditrysia</taxon>
        <taxon>Tineoidea</taxon>
        <taxon>Psychidae</taxon>
        <taxon>Oiketicinae</taxon>
        <taxon>Eumeta</taxon>
    </lineage>
</organism>
<dbReference type="Proteomes" id="UP000299102">
    <property type="component" value="Unassembled WGS sequence"/>
</dbReference>
<proteinExistence type="predicted"/>
<protein>
    <submittedName>
        <fullName evidence="1">Uncharacterized protein</fullName>
    </submittedName>
</protein>
<evidence type="ECO:0000313" key="1">
    <source>
        <dbReference type="EMBL" id="GBP45290.1"/>
    </source>
</evidence>
<gene>
    <name evidence="1" type="ORF">EVAR_29038_1</name>
</gene>
<keyword evidence="2" id="KW-1185">Reference proteome</keyword>
<reference evidence="1 2" key="1">
    <citation type="journal article" date="2019" name="Commun. Biol.">
        <title>The bagworm genome reveals a unique fibroin gene that provides high tensile strength.</title>
        <authorList>
            <person name="Kono N."/>
            <person name="Nakamura H."/>
            <person name="Ohtoshi R."/>
            <person name="Tomita M."/>
            <person name="Numata K."/>
            <person name="Arakawa K."/>
        </authorList>
    </citation>
    <scope>NUCLEOTIDE SEQUENCE [LARGE SCALE GENOMIC DNA]</scope>
</reference>
<dbReference type="AlphaFoldDB" id="A0A4C1W351"/>
<sequence length="314" mass="35208">MNNLNPSVRPRADVGSRRVSRILVTRVAAETSCTRIMRLFVTSIVGRLVQNISGLRKPLFGSGNCLRNSELESANLYQSQVTHPPELGLCNTFPSLCRNLYGADKNVADFLSIPKNLERSHFAGVCVPRPPARAGQALQKQVDTSDEREGVRRFYMSNDSVGSIVITLNITRTSYTVVQCLDGTVMSALSRLRSVRCSSFSQVHVCIEKILRLHGVLTWKIVILVWYVKPRARPEALFLNEPPPSARATNGACAEYIAALDLALIEFGTVSPAVRIWDGIAGRVRFLLKLYFFWCINSLIRMYFQQGMRRRDTL</sequence>
<comment type="caution">
    <text evidence="1">The sequence shown here is derived from an EMBL/GenBank/DDBJ whole genome shotgun (WGS) entry which is preliminary data.</text>
</comment>
<dbReference type="EMBL" id="BGZK01000467">
    <property type="protein sequence ID" value="GBP45290.1"/>
    <property type="molecule type" value="Genomic_DNA"/>
</dbReference>